<keyword evidence="2" id="KW-1185">Reference proteome</keyword>
<proteinExistence type="predicted"/>
<protein>
    <submittedName>
        <fullName evidence="1">Uncharacterized protein</fullName>
    </submittedName>
</protein>
<organism evidence="1 2">
    <name type="scientific">Smallanthus sonchifolius</name>
    <dbReference type="NCBI Taxonomy" id="185202"/>
    <lineage>
        <taxon>Eukaryota</taxon>
        <taxon>Viridiplantae</taxon>
        <taxon>Streptophyta</taxon>
        <taxon>Embryophyta</taxon>
        <taxon>Tracheophyta</taxon>
        <taxon>Spermatophyta</taxon>
        <taxon>Magnoliopsida</taxon>
        <taxon>eudicotyledons</taxon>
        <taxon>Gunneridae</taxon>
        <taxon>Pentapetalae</taxon>
        <taxon>asterids</taxon>
        <taxon>campanulids</taxon>
        <taxon>Asterales</taxon>
        <taxon>Asteraceae</taxon>
        <taxon>Asteroideae</taxon>
        <taxon>Heliantheae alliance</taxon>
        <taxon>Millerieae</taxon>
        <taxon>Smallanthus</taxon>
    </lineage>
</organism>
<evidence type="ECO:0000313" key="1">
    <source>
        <dbReference type="EMBL" id="KAI3744918.1"/>
    </source>
</evidence>
<sequence length="100" mass="11052">MDPLPTGKKVTGVFKRPTKEWAGPEGKKLRIEDGNGCAKCGMKHSREGHVGLNNCYQCGKTGIIPENVPEHRFAITVGLLATWPMTIVDPKLLALRKEQR</sequence>
<comment type="caution">
    <text evidence="1">The sequence shown here is derived from an EMBL/GenBank/DDBJ whole genome shotgun (WGS) entry which is preliminary data.</text>
</comment>
<gene>
    <name evidence="1" type="ORF">L1987_58016</name>
</gene>
<name>A0ACB9DEX4_9ASTR</name>
<reference evidence="2" key="1">
    <citation type="journal article" date="2022" name="Mol. Ecol. Resour.">
        <title>The genomes of chicory, endive, great burdock and yacon provide insights into Asteraceae palaeo-polyploidization history and plant inulin production.</title>
        <authorList>
            <person name="Fan W."/>
            <person name="Wang S."/>
            <person name="Wang H."/>
            <person name="Wang A."/>
            <person name="Jiang F."/>
            <person name="Liu H."/>
            <person name="Zhao H."/>
            <person name="Xu D."/>
            <person name="Zhang Y."/>
        </authorList>
    </citation>
    <scope>NUCLEOTIDE SEQUENCE [LARGE SCALE GENOMIC DNA]</scope>
    <source>
        <strain evidence="2">cv. Yunnan</strain>
    </source>
</reference>
<dbReference type="EMBL" id="CM042036">
    <property type="protein sequence ID" value="KAI3744918.1"/>
    <property type="molecule type" value="Genomic_DNA"/>
</dbReference>
<reference evidence="1 2" key="2">
    <citation type="journal article" date="2022" name="Mol. Ecol. Resour.">
        <title>The genomes of chicory, endive, great burdock and yacon provide insights into Asteraceae paleo-polyploidization history and plant inulin production.</title>
        <authorList>
            <person name="Fan W."/>
            <person name="Wang S."/>
            <person name="Wang H."/>
            <person name="Wang A."/>
            <person name="Jiang F."/>
            <person name="Liu H."/>
            <person name="Zhao H."/>
            <person name="Xu D."/>
            <person name="Zhang Y."/>
        </authorList>
    </citation>
    <scope>NUCLEOTIDE SEQUENCE [LARGE SCALE GENOMIC DNA]</scope>
    <source>
        <strain evidence="2">cv. Yunnan</strain>
        <tissue evidence="1">Leaves</tissue>
    </source>
</reference>
<dbReference type="Proteomes" id="UP001056120">
    <property type="component" value="Linkage Group LG19"/>
</dbReference>
<evidence type="ECO:0000313" key="2">
    <source>
        <dbReference type="Proteomes" id="UP001056120"/>
    </source>
</evidence>
<accession>A0ACB9DEX4</accession>